<evidence type="ECO:0000259" key="6">
    <source>
        <dbReference type="Pfam" id="PF14464"/>
    </source>
</evidence>
<feature type="domain" description="JAB" evidence="6">
    <location>
        <begin position="20"/>
        <end position="99"/>
    </location>
</feature>
<dbReference type="InterPro" id="IPR028090">
    <property type="entry name" value="JAB_dom_prok"/>
</dbReference>
<protein>
    <recommendedName>
        <fullName evidence="6">JAB domain-containing protein</fullName>
    </recommendedName>
</protein>
<dbReference type="SUPFAM" id="SSF102712">
    <property type="entry name" value="JAB1/MPN domain"/>
    <property type="match status" value="1"/>
</dbReference>
<evidence type="ECO:0000313" key="7">
    <source>
        <dbReference type="EMBL" id="KKK56970.1"/>
    </source>
</evidence>
<evidence type="ECO:0000256" key="5">
    <source>
        <dbReference type="ARBA" id="ARBA00023049"/>
    </source>
</evidence>
<dbReference type="EMBL" id="LAZR01064726">
    <property type="protein sequence ID" value="KKK56970.1"/>
    <property type="molecule type" value="Genomic_DNA"/>
</dbReference>
<sequence>IYIEPIPRQKIEYLMSEYPHQEWMGYMVGEIQGNKVYMQDLSIPIHALASGGMAEAVPFSEPEHCVGVIHSHHSMGAFHSGTDQEYVDKNYPVSVTVACRTGSKLEFDATCYLRTPCGKGTTKKCDTKYVMSEPLFDRDEFLHEVKGNISQGRGEVGQWPSPRALQWGKGLPPELRPENLQIVRGGRLIKRSDEAIPHGGQEYTVVKGHIVPKGMELNEMGLTDDEVKAIVKDIHRPDKRGKK</sequence>
<dbReference type="GO" id="GO:0046872">
    <property type="term" value="F:metal ion binding"/>
    <property type="evidence" value="ECO:0007669"/>
    <property type="project" value="UniProtKB-KW"/>
</dbReference>
<keyword evidence="3" id="KW-0378">Hydrolase</keyword>
<evidence type="ECO:0000256" key="2">
    <source>
        <dbReference type="ARBA" id="ARBA00022723"/>
    </source>
</evidence>
<keyword evidence="5" id="KW-0482">Metalloprotease</keyword>
<keyword evidence="1" id="KW-0645">Protease</keyword>
<gene>
    <name evidence="7" type="ORF">LCGC14_3059210</name>
</gene>
<evidence type="ECO:0000256" key="4">
    <source>
        <dbReference type="ARBA" id="ARBA00022833"/>
    </source>
</evidence>
<dbReference type="Gene3D" id="3.40.140.10">
    <property type="entry name" value="Cytidine Deaminase, domain 2"/>
    <property type="match status" value="1"/>
</dbReference>
<keyword evidence="4" id="KW-0862">Zinc</keyword>
<reference evidence="7" key="1">
    <citation type="journal article" date="2015" name="Nature">
        <title>Complex archaea that bridge the gap between prokaryotes and eukaryotes.</title>
        <authorList>
            <person name="Spang A."/>
            <person name="Saw J.H."/>
            <person name="Jorgensen S.L."/>
            <person name="Zaremba-Niedzwiedzka K."/>
            <person name="Martijn J."/>
            <person name="Lind A.E."/>
            <person name="van Eijk R."/>
            <person name="Schleper C."/>
            <person name="Guy L."/>
            <person name="Ettema T.J."/>
        </authorList>
    </citation>
    <scope>NUCLEOTIDE SEQUENCE</scope>
</reference>
<dbReference type="AlphaFoldDB" id="A0A0F8X7Q5"/>
<dbReference type="GO" id="GO:0008237">
    <property type="term" value="F:metallopeptidase activity"/>
    <property type="evidence" value="ECO:0007669"/>
    <property type="project" value="UniProtKB-KW"/>
</dbReference>
<dbReference type="GO" id="GO:0006508">
    <property type="term" value="P:proteolysis"/>
    <property type="evidence" value="ECO:0007669"/>
    <property type="project" value="UniProtKB-KW"/>
</dbReference>
<dbReference type="Pfam" id="PF14464">
    <property type="entry name" value="Prok-JAB"/>
    <property type="match status" value="1"/>
</dbReference>
<comment type="caution">
    <text evidence="7">The sequence shown here is derived from an EMBL/GenBank/DDBJ whole genome shotgun (WGS) entry which is preliminary data.</text>
</comment>
<name>A0A0F8X7Q5_9ZZZZ</name>
<organism evidence="7">
    <name type="scientific">marine sediment metagenome</name>
    <dbReference type="NCBI Taxonomy" id="412755"/>
    <lineage>
        <taxon>unclassified sequences</taxon>
        <taxon>metagenomes</taxon>
        <taxon>ecological metagenomes</taxon>
    </lineage>
</organism>
<keyword evidence="2" id="KW-0479">Metal-binding</keyword>
<accession>A0A0F8X7Q5</accession>
<feature type="non-terminal residue" evidence="7">
    <location>
        <position position="1"/>
    </location>
</feature>
<proteinExistence type="predicted"/>
<evidence type="ECO:0000256" key="1">
    <source>
        <dbReference type="ARBA" id="ARBA00022670"/>
    </source>
</evidence>
<evidence type="ECO:0000256" key="3">
    <source>
        <dbReference type="ARBA" id="ARBA00022801"/>
    </source>
</evidence>